<keyword evidence="12" id="KW-0594">Phospholipid biosynthesis</keyword>
<dbReference type="EMBL" id="JABXIY010000023">
    <property type="protein sequence ID" value="NVK96995.1"/>
    <property type="molecule type" value="Genomic_DNA"/>
</dbReference>
<dbReference type="EC" id="2.7.8.8" evidence="4"/>
<evidence type="ECO:0000256" key="13">
    <source>
        <dbReference type="ARBA" id="ARBA00023264"/>
    </source>
</evidence>
<dbReference type="InterPro" id="IPR000462">
    <property type="entry name" value="CDP-OH_P_trans"/>
</dbReference>
<accession>A0A850LHP7</accession>
<dbReference type="InterPro" id="IPR050324">
    <property type="entry name" value="CDP-alcohol_PTase-I"/>
</dbReference>
<comment type="similarity">
    <text evidence="3 15">Belongs to the CDP-alcohol phosphatidyltransferase class-I family.</text>
</comment>
<name>A0A850LHP7_9RHOB</name>
<dbReference type="Pfam" id="PF01066">
    <property type="entry name" value="CDP-OH_P_transf"/>
    <property type="match status" value="1"/>
</dbReference>
<evidence type="ECO:0000256" key="6">
    <source>
        <dbReference type="ARBA" id="ARBA00022516"/>
    </source>
</evidence>
<evidence type="ECO:0000256" key="5">
    <source>
        <dbReference type="ARBA" id="ARBA00017171"/>
    </source>
</evidence>
<dbReference type="OMA" id="YRLAKFN"/>
<evidence type="ECO:0000256" key="10">
    <source>
        <dbReference type="ARBA" id="ARBA00023098"/>
    </source>
</evidence>
<feature type="transmembrane region" description="Helical" evidence="16">
    <location>
        <begin position="206"/>
        <end position="239"/>
    </location>
</feature>
<keyword evidence="9 16" id="KW-1133">Transmembrane helix</keyword>
<keyword evidence="6" id="KW-0444">Lipid biosynthesis</keyword>
<evidence type="ECO:0000256" key="11">
    <source>
        <dbReference type="ARBA" id="ARBA00023136"/>
    </source>
</evidence>
<dbReference type="AlphaFoldDB" id="A0A850LHP7"/>
<dbReference type="RefSeq" id="WP_011242072.1">
    <property type="nucleotide sequence ID" value="NZ_JABXIY010000023.1"/>
</dbReference>
<evidence type="ECO:0000256" key="16">
    <source>
        <dbReference type="SAM" id="Phobius"/>
    </source>
</evidence>
<organism evidence="17 18">
    <name type="scientific">Ruegeria pomeroyi</name>
    <dbReference type="NCBI Taxonomy" id="89184"/>
    <lineage>
        <taxon>Bacteria</taxon>
        <taxon>Pseudomonadati</taxon>
        <taxon>Pseudomonadota</taxon>
        <taxon>Alphaproteobacteria</taxon>
        <taxon>Rhodobacterales</taxon>
        <taxon>Roseobacteraceae</taxon>
        <taxon>Ruegeria</taxon>
    </lineage>
</organism>
<evidence type="ECO:0000256" key="15">
    <source>
        <dbReference type="RuleBase" id="RU003750"/>
    </source>
</evidence>
<dbReference type="PANTHER" id="PTHR14269:SF61">
    <property type="entry name" value="CDP-DIACYLGLYCEROL--SERINE O-PHOSPHATIDYLTRANSFERASE"/>
    <property type="match status" value="1"/>
</dbReference>
<evidence type="ECO:0000256" key="2">
    <source>
        <dbReference type="ARBA" id="ARBA00004127"/>
    </source>
</evidence>
<keyword evidence="10" id="KW-0443">Lipid metabolism</keyword>
<reference evidence="17 18" key="1">
    <citation type="journal article" date="2020" name="Proc. Natl. Acad. Sci. U.S.A.">
        <title>Ecological drivers of bacterial community assembly in synthetic phycospheres.</title>
        <authorList>
            <person name="Fu H."/>
            <person name="Uchimiya M."/>
            <person name="Gore J."/>
            <person name="Moran M.A."/>
        </authorList>
    </citation>
    <scope>NUCLEOTIDE SEQUENCE [LARGE SCALE GENOMIC DNA]</scope>
    <source>
        <strain evidence="17">HF-Din03</strain>
    </source>
</reference>
<keyword evidence="7 15" id="KW-0808">Transferase</keyword>
<evidence type="ECO:0000256" key="4">
    <source>
        <dbReference type="ARBA" id="ARBA00013174"/>
    </source>
</evidence>
<dbReference type="Proteomes" id="UP000565723">
    <property type="component" value="Unassembled WGS sequence"/>
</dbReference>
<evidence type="ECO:0000256" key="7">
    <source>
        <dbReference type="ARBA" id="ARBA00022679"/>
    </source>
</evidence>
<evidence type="ECO:0000256" key="12">
    <source>
        <dbReference type="ARBA" id="ARBA00023209"/>
    </source>
</evidence>
<evidence type="ECO:0000256" key="9">
    <source>
        <dbReference type="ARBA" id="ARBA00022989"/>
    </source>
</evidence>
<feature type="transmembrane region" description="Helical" evidence="16">
    <location>
        <begin position="138"/>
        <end position="161"/>
    </location>
</feature>
<comment type="subcellular location">
    <subcellularLocation>
        <location evidence="2">Endomembrane system</location>
        <topology evidence="2">Multi-pass membrane protein</topology>
    </subcellularLocation>
</comment>
<dbReference type="GO" id="GO:0003882">
    <property type="term" value="F:CDP-diacylglycerol-serine O-phosphatidyltransferase activity"/>
    <property type="evidence" value="ECO:0007669"/>
    <property type="project" value="UniProtKB-EC"/>
</dbReference>
<keyword evidence="8 16" id="KW-0812">Transmembrane</keyword>
<keyword evidence="11 16" id="KW-0472">Membrane</keyword>
<dbReference type="GO" id="GO:0016020">
    <property type="term" value="C:membrane"/>
    <property type="evidence" value="ECO:0007669"/>
    <property type="project" value="InterPro"/>
</dbReference>
<evidence type="ECO:0000256" key="8">
    <source>
        <dbReference type="ARBA" id="ARBA00022692"/>
    </source>
</evidence>
<dbReference type="PROSITE" id="PS00379">
    <property type="entry name" value="CDP_ALCOHOL_P_TRANSF"/>
    <property type="match status" value="1"/>
</dbReference>
<comment type="catalytic activity">
    <reaction evidence="1">
        <text>a CDP-1,2-diacyl-sn-glycerol + L-serine = a 1,2-diacyl-sn-glycero-3-phospho-L-serine + CMP + H(+)</text>
        <dbReference type="Rhea" id="RHEA:16913"/>
        <dbReference type="ChEBI" id="CHEBI:15378"/>
        <dbReference type="ChEBI" id="CHEBI:33384"/>
        <dbReference type="ChEBI" id="CHEBI:57262"/>
        <dbReference type="ChEBI" id="CHEBI:58332"/>
        <dbReference type="ChEBI" id="CHEBI:60377"/>
        <dbReference type="EC" id="2.7.8.8"/>
    </reaction>
</comment>
<dbReference type="Gene3D" id="1.20.120.1760">
    <property type="match status" value="1"/>
</dbReference>
<feature type="transmembrane region" description="Helical" evidence="16">
    <location>
        <begin position="105"/>
        <end position="126"/>
    </location>
</feature>
<evidence type="ECO:0000256" key="3">
    <source>
        <dbReference type="ARBA" id="ARBA00010441"/>
    </source>
</evidence>
<dbReference type="NCBIfam" id="TIGR00473">
    <property type="entry name" value="pssA"/>
    <property type="match status" value="1"/>
</dbReference>
<evidence type="ECO:0000256" key="1">
    <source>
        <dbReference type="ARBA" id="ARBA00000287"/>
    </source>
</evidence>
<dbReference type="InterPro" id="IPR004533">
    <property type="entry name" value="CDP-diaglyc--ser_O-PTrfase"/>
</dbReference>
<dbReference type="PANTHER" id="PTHR14269">
    <property type="entry name" value="CDP-DIACYLGLYCEROL--GLYCEROL-3-PHOSPHATE 3-PHOSPHATIDYLTRANSFERASE-RELATED"/>
    <property type="match status" value="1"/>
</dbReference>
<evidence type="ECO:0000313" key="18">
    <source>
        <dbReference type="Proteomes" id="UP000565723"/>
    </source>
</evidence>
<feature type="transmembrane region" description="Helical" evidence="16">
    <location>
        <begin position="167"/>
        <end position="185"/>
    </location>
</feature>
<proteinExistence type="inferred from homology"/>
<evidence type="ECO:0000256" key="14">
    <source>
        <dbReference type="ARBA" id="ARBA00032361"/>
    </source>
</evidence>
<comment type="caution">
    <text evidence="17">The sequence shown here is derived from an EMBL/GenBank/DDBJ whole genome shotgun (WGS) entry which is preliminary data.</text>
</comment>
<gene>
    <name evidence="17" type="primary">pssA</name>
    <name evidence="17" type="ORF">HW564_08720</name>
</gene>
<protein>
    <recommendedName>
        <fullName evidence="5">CDP-diacylglycerol--serine O-phosphatidyltransferase</fullName>
        <ecNumber evidence="4">2.7.8.8</ecNumber>
    </recommendedName>
    <alternativeName>
        <fullName evidence="14">Phosphatidylserine synthase</fullName>
    </alternativeName>
</protein>
<keyword evidence="13" id="KW-1208">Phospholipid metabolism</keyword>
<evidence type="ECO:0000313" key="17">
    <source>
        <dbReference type="EMBL" id="NVK96995.1"/>
    </source>
</evidence>
<feature type="transmembrane region" description="Helical" evidence="16">
    <location>
        <begin position="18"/>
        <end position="39"/>
    </location>
</feature>
<sequence length="251" mass="27231">MTDPLDNEEQSKVRLIHLLPNLLTIAAICAGLTAIRFGYEGNFEMAVRLVLVACVLDGLDGRVARFLNHSTAVGAELDSLADFVNFGVAPVLILHSWALQDFSGIGWIAVLFYSICCVLRLARFNVSGRLDPKSAPSDFFVGVPAPAGALLVLLPLVVSFAVSDMPVAPPAIVALHICVIGILMISRMPTYSFKNMAIDRSNAKFFLLGATILSAALLTYLWITLTFIILAYAGCLVWVYRSSRKLKKTKG</sequence>
<dbReference type="InterPro" id="IPR048254">
    <property type="entry name" value="CDP_ALCOHOL_P_TRANSF_CS"/>
</dbReference>
<dbReference type="GO" id="GO:0008654">
    <property type="term" value="P:phospholipid biosynthetic process"/>
    <property type="evidence" value="ECO:0007669"/>
    <property type="project" value="UniProtKB-KW"/>
</dbReference>
<dbReference type="GO" id="GO:0012505">
    <property type="term" value="C:endomembrane system"/>
    <property type="evidence" value="ECO:0007669"/>
    <property type="project" value="UniProtKB-SubCell"/>
</dbReference>
<dbReference type="InterPro" id="IPR043130">
    <property type="entry name" value="CDP-OH_PTrfase_TM_dom"/>
</dbReference>